<gene>
    <name evidence="1" type="ORF">ERS852429_03374</name>
    <name evidence="2" type="ORF">GKD70_11935</name>
</gene>
<dbReference type="GO" id="GO:0016740">
    <property type="term" value="F:transferase activity"/>
    <property type="evidence" value="ECO:0007669"/>
    <property type="project" value="UniProtKB-KW"/>
</dbReference>
<evidence type="ECO:0000313" key="3">
    <source>
        <dbReference type="Proteomes" id="UP000095591"/>
    </source>
</evidence>
<dbReference type="EMBL" id="CYXP01000008">
    <property type="protein sequence ID" value="CUN29176.1"/>
    <property type="molecule type" value="Genomic_DNA"/>
</dbReference>
<dbReference type="RefSeq" id="WP_005854930.1">
    <property type="nucleotide sequence ID" value="NZ_BQOC01000001.1"/>
</dbReference>
<dbReference type="EMBL" id="WKMO01000010">
    <property type="protein sequence ID" value="MSB73977.1"/>
    <property type="molecule type" value="Genomic_DNA"/>
</dbReference>
<dbReference type="OrthoDB" id="9791827at2"/>
<reference evidence="1 3" key="1">
    <citation type="submission" date="2015-09" db="EMBL/GenBank/DDBJ databases">
        <authorList>
            <consortium name="Pathogen Informatics"/>
        </authorList>
    </citation>
    <scope>NUCLEOTIDE SEQUENCE [LARGE SCALE GENOMIC DNA]</scope>
    <source>
        <strain evidence="1 3">2789STDY5608872</strain>
    </source>
</reference>
<keyword evidence="2" id="KW-0808">Transferase</keyword>
<evidence type="ECO:0000313" key="4">
    <source>
        <dbReference type="Proteomes" id="UP000441609"/>
    </source>
</evidence>
<accession>A0A173VRC3</accession>
<proteinExistence type="predicted"/>
<protein>
    <submittedName>
        <fullName evidence="2">Glycosyl transferase</fullName>
    </submittedName>
</protein>
<name>A0A173VRC3_PARDI</name>
<dbReference type="AlphaFoldDB" id="A0A173VRC3"/>
<organism evidence="1 3">
    <name type="scientific">Parabacteroides distasonis</name>
    <dbReference type="NCBI Taxonomy" id="823"/>
    <lineage>
        <taxon>Bacteria</taxon>
        <taxon>Pseudomonadati</taxon>
        <taxon>Bacteroidota</taxon>
        <taxon>Bacteroidia</taxon>
        <taxon>Bacteroidales</taxon>
        <taxon>Tannerellaceae</taxon>
        <taxon>Parabacteroides</taxon>
    </lineage>
</organism>
<evidence type="ECO:0000313" key="2">
    <source>
        <dbReference type="EMBL" id="MSB73977.1"/>
    </source>
</evidence>
<dbReference type="Pfam" id="PF14305">
    <property type="entry name" value="ATPgrasp_TupA"/>
    <property type="match status" value="1"/>
</dbReference>
<evidence type="ECO:0000313" key="1">
    <source>
        <dbReference type="EMBL" id="CUN29176.1"/>
    </source>
</evidence>
<dbReference type="InterPro" id="IPR029465">
    <property type="entry name" value="ATPgrasp_TupA"/>
</dbReference>
<dbReference type="Proteomes" id="UP000095591">
    <property type="component" value="Unassembled WGS sequence"/>
</dbReference>
<sequence length="305" mass="36425">MVVEKFIKAIKRPRLVLSVLLERTAGWWSDRTYLKWHYRLSLGRKLNLDNPITFNEKLQWLKLYNRKPEYTIMVDKVKVKEYVAEKIGDKYIIPTIAVWDSADEIDWDVLPSQFVMKCSHDSGGIIICKDKSKLDKKKAISIMSKGLKRRYFKQNREWPYKDVTPRIIVEAYMVDESGYELKDYKFFCFDGVPRLVQIDFDRYTNHKRNVYDTEWNLLDLLIKFPKGHERVFVKPNNYEEMLYISRKLSEGIPHVRVDLYNVNGRIYFGEMTFFHGSGLEEFTPEEWDERIGSWLKLPLLNHPFA</sequence>
<reference evidence="2 4" key="2">
    <citation type="journal article" date="2019" name="Nat. Med.">
        <title>A library of human gut bacterial isolates paired with longitudinal multiomics data enables mechanistic microbiome research.</title>
        <authorList>
            <person name="Poyet M."/>
            <person name="Groussin M."/>
            <person name="Gibbons S.M."/>
            <person name="Avila-Pacheco J."/>
            <person name="Jiang X."/>
            <person name="Kearney S.M."/>
            <person name="Perrotta A.R."/>
            <person name="Berdy B."/>
            <person name="Zhao S."/>
            <person name="Lieberman T.D."/>
            <person name="Swanson P.K."/>
            <person name="Smith M."/>
            <person name="Roesemann S."/>
            <person name="Alexander J.E."/>
            <person name="Rich S.A."/>
            <person name="Livny J."/>
            <person name="Vlamakis H."/>
            <person name="Clish C."/>
            <person name="Bullock K."/>
            <person name="Deik A."/>
            <person name="Scott J."/>
            <person name="Pierce K.A."/>
            <person name="Xavier R.J."/>
            <person name="Alm E.J."/>
        </authorList>
    </citation>
    <scope>NUCLEOTIDE SEQUENCE [LARGE SCALE GENOMIC DNA]</scope>
    <source>
        <strain evidence="2 4">BIOML-A20</strain>
    </source>
</reference>
<dbReference type="Proteomes" id="UP000441609">
    <property type="component" value="Unassembled WGS sequence"/>
</dbReference>